<dbReference type="AlphaFoldDB" id="A0A173X2W3"/>
<dbReference type="GO" id="GO:0009254">
    <property type="term" value="P:peptidoglycan turnover"/>
    <property type="evidence" value="ECO:0007669"/>
    <property type="project" value="InterPro"/>
</dbReference>
<dbReference type="Gene3D" id="2.30.30.40">
    <property type="entry name" value="SH3 Domains"/>
    <property type="match status" value="1"/>
</dbReference>
<dbReference type="RefSeq" id="WP_055057242.1">
    <property type="nucleotide sequence ID" value="NZ_CYZP01000001.1"/>
</dbReference>
<keyword evidence="1 2" id="KW-0732">Signal</keyword>
<reference evidence="4 5" key="1">
    <citation type="submission" date="2015-09" db="EMBL/GenBank/DDBJ databases">
        <authorList>
            <consortium name="Pathogen Informatics"/>
        </authorList>
    </citation>
    <scope>NUCLEOTIDE SEQUENCE [LARGE SCALE GENOMIC DNA]</scope>
    <source>
        <strain evidence="4 5">2789STDY5834861</strain>
    </source>
</reference>
<gene>
    <name evidence="4" type="primary">yocH</name>
    <name evidence="4" type="ORF">ERS852476_00161</name>
</gene>
<dbReference type="InterPro" id="IPR036908">
    <property type="entry name" value="RlpA-like_sf"/>
</dbReference>
<dbReference type="SUPFAM" id="SSF50685">
    <property type="entry name" value="Barwin-like endoglucanases"/>
    <property type="match status" value="1"/>
</dbReference>
<evidence type="ECO:0000313" key="5">
    <source>
        <dbReference type="Proteomes" id="UP000095645"/>
    </source>
</evidence>
<dbReference type="CDD" id="cd14667">
    <property type="entry name" value="3D_containing_proteins"/>
    <property type="match status" value="1"/>
</dbReference>
<feature type="chain" id="PRO_5008015142" evidence="2">
    <location>
        <begin position="39"/>
        <end position="379"/>
    </location>
</feature>
<feature type="domain" description="3D" evidence="3">
    <location>
        <begin position="319"/>
        <end position="378"/>
    </location>
</feature>
<sequence>MIGQTERDYKGVEAQFMKKKILVLLVCSMLTLPTTVSADILDYEGTINAYKEDNKIPQTFEIDDGSGEKVTAVAKSDKVSVSAKATYIRSMPGKNGKKLVRVYLGTGVERVAVCDNGWSKVTYEKKSKKGTEKISGYVPTKHINDSDQVAQAKGTFTALKDSDILDYPGKKDGQVVGEVIQEDEVKRLATVNGIWSQIYYKKENGKRGIGYIPTSVLENTAAEEKTEESKVAKVDGEEAGTIHKSEGKGVFAEAVDGVTASKGAAVSGVQVGTPIAVSSDATLKPLGTFKITHYCPCSICCGPWANGVTSTGVTATTNRTIAVDPTQIPYGSKVVINGQVYVAEDCGGAIKHNCIDIYVATHQEGEDKGVYYTDVYLLE</sequence>
<dbReference type="GO" id="GO:0004553">
    <property type="term" value="F:hydrolase activity, hydrolyzing O-glycosyl compounds"/>
    <property type="evidence" value="ECO:0007669"/>
    <property type="project" value="InterPro"/>
</dbReference>
<evidence type="ECO:0000313" key="4">
    <source>
        <dbReference type="EMBL" id="CUN45127.1"/>
    </source>
</evidence>
<dbReference type="InterPro" id="IPR010611">
    <property type="entry name" value="3D_dom"/>
</dbReference>
<accession>A0A173X2W3</accession>
<feature type="signal peptide" evidence="2">
    <location>
        <begin position="1"/>
        <end position="38"/>
    </location>
</feature>
<evidence type="ECO:0000256" key="1">
    <source>
        <dbReference type="ARBA" id="ARBA00022729"/>
    </source>
</evidence>
<dbReference type="GO" id="GO:0019867">
    <property type="term" value="C:outer membrane"/>
    <property type="evidence" value="ECO:0007669"/>
    <property type="project" value="InterPro"/>
</dbReference>
<dbReference type="EMBL" id="CYZP01000001">
    <property type="protein sequence ID" value="CUN45127.1"/>
    <property type="molecule type" value="Genomic_DNA"/>
</dbReference>
<dbReference type="InterPro" id="IPR059180">
    <property type="entry name" value="3D_YorM"/>
</dbReference>
<dbReference type="InterPro" id="IPR051933">
    <property type="entry name" value="Resuscitation_pf_RpfB"/>
</dbReference>
<dbReference type="PANTHER" id="PTHR39160">
    <property type="entry name" value="CELL WALL-BINDING PROTEIN YOCH"/>
    <property type="match status" value="1"/>
</dbReference>
<dbReference type="Proteomes" id="UP000095645">
    <property type="component" value="Unassembled WGS sequence"/>
</dbReference>
<dbReference type="PANTHER" id="PTHR39160:SF4">
    <property type="entry name" value="RESUSCITATION-PROMOTING FACTOR RPFB"/>
    <property type="match status" value="1"/>
</dbReference>
<proteinExistence type="predicted"/>
<organism evidence="4 5">
    <name type="scientific">Blautia obeum</name>
    <dbReference type="NCBI Taxonomy" id="40520"/>
    <lineage>
        <taxon>Bacteria</taxon>
        <taxon>Bacillati</taxon>
        <taxon>Bacillota</taxon>
        <taxon>Clostridia</taxon>
        <taxon>Lachnospirales</taxon>
        <taxon>Lachnospiraceae</taxon>
        <taxon>Blautia</taxon>
    </lineage>
</organism>
<dbReference type="Gene3D" id="2.40.40.10">
    <property type="entry name" value="RlpA-like domain"/>
    <property type="match status" value="1"/>
</dbReference>
<name>A0A173X2W3_9FIRM</name>
<protein>
    <submittedName>
        <fullName evidence="4">Cell wall-binding protein yocH</fullName>
    </submittedName>
</protein>
<dbReference type="Pfam" id="PF06725">
    <property type="entry name" value="3D"/>
    <property type="match status" value="1"/>
</dbReference>
<evidence type="ECO:0000256" key="2">
    <source>
        <dbReference type="SAM" id="SignalP"/>
    </source>
</evidence>
<evidence type="ECO:0000259" key="3">
    <source>
        <dbReference type="Pfam" id="PF06725"/>
    </source>
</evidence>